<dbReference type="InterPro" id="IPR019180">
    <property type="entry name" value="Oxidoreductase-like_N"/>
</dbReference>
<protein>
    <recommendedName>
        <fullName evidence="1">Oxidoreductase-like domain-containing protein</fullName>
    </recommendedName>
</protein>
<feature type="domain" description="Oxidoreductase-like" evidence="1">
    <location>
        <begin position="90"/>
        <end position="113"/>
    </location>
</feature>
<evidence type="ECO:0000259" key="1">
    <source>
        <dbReference type="Pfam" id="PF09791"/>
    </source>
</evidence>
<reference evidence="2 3" key="1">
    <citation type="journal article" date="2015" name="Genome Biol. Evol.">
        <title>The genome of winter moth (Operophtera brumata) provides a genomic perspective on sexual dimorphism and phenology.</title>
        <authorList>
            <person name="Derks M.F."/>
            <person name="Smit S."/>
            <person name="Salis L."/>
            <person name="Schijlen E."/>
            <person name="Bossers A."/>
            <person name="Mateman C."/>
            <person name="Pijl A.S."/>
            <person name="de Ridder D."/>
            <person name="Groenen M.A."/>
            <person name="Visser M.E."/>
            <person name="Megens H.J."/>
        </authorList>
    </citation>
    <scope>NUCLEOTIDE SEQUENCE [LARGE SCALE GENOMIC DNA]</scope>
    <source>
        <strain evidence="2">WM2013NL</strain>
        <tissue evidence="2">Head and thorax</tissue>
    </source>
</reference>
<evidence type="ECO:0000313" key="2">
    <source>
        <dbReference type="EMBL" id="KOB74793.1"/>
    </source>
</evidence>
<comment type="caution">
    <text evidence="2">The sequence shown here is derived from an EMBL/GenBank/DDBJ whole genome shotgun (WGS) entry which is preliminary data.</text>
</comment>
<evidence type="ECO:0000313" key="3">
    <source>
        <dbReference type="Proteomes" id="UP000037510"/>
    </source>
</evidence>
<dbReference type="EMBL" id="JTDY01001127">
    <property type="protein sequence ID" value="KOB74793.1"/>
    <property type="molecule type" value="Genomic_DNA"/>
</dbReference>
<keyword evidence="3" id="KW-1185">Reference proteome</keyword>
<dbReference type="Proteomes" id="UP000037510">
    <property type="component" value="Unassembled WGS sequence"/>
</dbReference>
<organism evidence="2 3">
    <name type="scientific">Operophtera brumata</name>
    <name type="common">Winter moth</name>
    <name type="synonym">Phalaena brumata</name>
    <dbReference type="NCBI Taxonomy" id="104452"/>
    <lineage>
        <taxon>Eukaryota</taxon>
        <taxon>Metazoa</taxon>
        <taxon>Ecdysozoa</taxon>
        <taxon>Arthropoda</taxon>
        <taxon>Hexapoda</taxon>
        <taxon>Insecta</taxon>
        <taxon>Pterygota</taxon>
        <taxon>Neoptera</taxon>
        <taxon>Endopterygota</taxon>
        <taxon>Lepidoptera</taxon>
        <taxon>Glossata</taxon>
        <taxon>Ditrysia</taxon>
        <taxon>Geometroidea</taxon>
        <taxon>Geometridae</taxon>
        <taxon>Larentiinae</taxon>
        <taxon>Operophtera</taxon>
    </lineage>
</organism>
<sequence>MYLLVHKQVHQIVNQLQVHRIVIYLQVHYIVHRIVIYLQAHKQKSRIFPLQTIARQSYNIQSKLCSTTDTTNDEKEKELERIAKEATIDEPPIACCRSGCANCVYIAWAEAITAKMKDAGPDVCEKILKMYNGITYSTVSLVLLKN</sequence>
<gene>
    <name evidence="2" type="ORF">OBRU01_08486</name>
</gene>
<name>A0A0L7LGW0_OPEBR</name>
<dbReference type="AlphaFoldDB" id="A0A0L7LGW0"/>
<proteinExistence type="predicted"/>
<accession>A0A0L7LGW0</accession>
<dbReference type="Pfam" id="PF09791">
    <property type="entry name" value="Oxidored-like"/>
    <property type="match status" value="1"/>
</dbReference>